<dbReference type="EMBL" id="JBCLYO010000001">
    <property type="protein sequence ID" value="KAL0096692.1"/>
    <property type="molecule type" value="Genomic_DNA"/>
</dbReference>
<feature type="transmembrane region" description="Helical" evidence="1">
    <location>
        <begin position="110"/>
        <end position="128"/>
    </location>
</feature>
<name>A0ABR3BEC3_PHYBL</name>
<keyword evidence="3" id="KW-1185">Reference proteome</keyword>
<dbReference type="Proteomes" id="UP001448207">
    <property type="component" value="Unassembled WGS sequence"/>
</dbReference>
<keyword evidence="1" id="KW-1133">Transmembrane helix</keyword>
<accession>A0ABR3BEC3</accession>
<comment type="caution">
    <text evidence="2">The sequence shown here is derived from an EMBL/GenBank/DDBJ whole genome shotgun (WGS) entry which is preliminary data.</text>
</comment>
<keyword evidence="1" id="KW-0812">Transmembrane</keyword>
<evidence type="ECO:0008006" key="4">
    <source>
        <dbReference type="Google" id="ProtNLM"/>
    </source>
</evidence>
<protein>
    <recommendedName>
        <fullName evidence="4">Transmembrane protein</fullName>
    </recommendedName>
</protein>
<sequence length="130" mass="15437">MSMAIFKLELVDKFDAATSDFKSGFSISFKQHPFAFFLFFFGFWFGLVWFGLVRSSWCKESCHHVCVVLLCLSYSPLFLPPFFSFLFFSFFQVYYLPFTLHYPTLPYPHSFPNCFFFLIHFLSLPCCVPW</sequence>
<evidence type="ECO:0000313" key="3">
    <source>
        <dbReference type="Proteomes" id="UP001448207"/>
    </source>
</evidence>
<feature type="transmembrane region" description="Helical" evidence="1">
    <location>
        <begin position="34"/>
        <end position="53"/>
    </location>
</feature>
<proteinExistence type="predicted"/>
<evidence type="ECO:0000256" key="1">
    <source>
        <dbReference type="SAM" id="Phobius"/>
    </source>
</evidence>
<gene>
    <name evidence="2" type="ORF">J3Q64DRAFT_1031177</name>
</gene>
<organism evidence="2 3">
    <name type="scientific">Phycomyces blakesleeanus</name>
    <dbReference type="NCBI Taxonomy" id="4837"/>
    <lineage>
        <taxon>Eukaryota</taxon>
        <taxon>Fungi</taxon>
        <taxon>Fungi incertae sedis</taxon>
        <taxon>Mucoromycota</taxon>
        <taxon>Mucoromycotina</taxon>
        <taxon>Mucoromycetes</taxon>
        <taxon>Mucorales</taxon>
        <taxon>Phycomycetaceae</taxon>
        <taxon>Phycomyces</taxon>
    </lineage>
</organism>
<reference evidence="2 3" key="1">
    <citation type="submission" date="2024-04" db="EMBL/GenBank/DDBJ databases">
        <title>Symmetric and asymmetric DNA N6-adenine methylation regulates different biological responses in Mucorales.</title>
        <authorList>
            <consortium name="Lawrence Berkeley National Laboratory"/>
            <person name="Lax C."/>
            <person name="Mondo S.J."/>
            <person name="Osorio-Concepcion M."/>
            <person name="Muszewska A."/>
            <person name="Corrochano-Luque M."/>
            <person name="Gutierrez G."/>
            <person name="Riley R."/>
            <person name="Lipzen A."/>
            <person name="Guo J."/>
            <person name="Hundley H."/>
            <person name="Amirebrahimi M."/>
            <person name="Ng V."/>
            <person name="Lorenzo-Gutierrez D."/>
            <person name="Binder U."/>
            <person name="Yang J."/>
            <person name="Song Y."/>
            <person name="Canovas D."/>
            <person name="Navarro E."/>
            <person name="Freitag M."/>
            <person name="Gabaldon T."/>
            <person name="Grigoriev I.V."/>
            <person name="Corrochano L.M."/>
            <person name="Nicolas F.E."/>
            <person name="Garre V."/>
        </authorList>
    </citation>
    <scope>NUCLEOTIDE SEQUENCE [LARGE SCALE GENOMIC DNA]</scope>
    <source>
        <strain evidence="2 3">L51</strain>
    </source>
</reference>
<keyword evidence="1" id="KW-0472">Membrane</keyword>
<evidence type="ECO:0000313" key="2">
    <source>
        <dbReference type="EMBL" id="KAL0096692.1"/>
    </source>
</evidence>
<feature type="transmembrane region" description="Helical" evidence="1">
    <location>
        <begin position="65"/>
        <end position="90"/>
    </location>
</feature>